<evidence type="ECO:0000256" key="3">
    <source>
        <dbReference type="ARBA" id="ARBA00023136"/>
    </source>
</evidence>
<protein>
    <recommendedName>
        <fullName evidence="11">Outer membrane lipoprotein</fullName>
    </recommendedName>
</protein>
<dbReference type="AlphaFoldDB" id="A0A9X2X6L6"/>
<keyword evidence="4" id="KW-0564">Palmitate</keyword>
<evidence type="ECO:0000256" key="7">
    <source>
        <dbReference type="ARBA" id="ARBA00044505"/>
    </source>
</evidence>
<comment type="caution">
    <text evidence="9">The sequence shown here is derived from an EMBL/GenBank/DDBJ whole genome shotgun (WGS) entry which is preliminary data.</text>
</comment>
<evidence type="ECO:0000313" key="10">
    <source>
        <dbReference type="Proteomes" id="UP001149009"/>
    </source>
</evidence>
<evidence type="ECO:0000256" key="1">
    <source>
        <dbReference type="ARBA" id="ARBA00004459"/>
    </source>
</evidence>
<dbReference type="EMBL" id="JAODNV010000006">
    <property type="protein sequence ID" value="MCT8989860.1"/>
    <property type="molecule type" value="Genomic_DNA"/>
</dbReference>
<reference evidence="9" key="1">
    <citation type="submission" date="2022-08" db="EMBL/GenBank/DDBJ databases">
        <title>Chelativorans sichuanense sp. nov., a paraffin oil-degrading bacterium isolated from a mixture of oil-based drill cuttings and paddy soil.</title>
        <authorList>
            <person name="Yu J."/>
            <person name="Liu H."/>
            <person name="Chen Q."/>
        </authorList>
    </citation>
    <scope>NUCLEOTIDE SEQUENCE</scope>
    <source>
        <strain evidence="9">SCAU 2101</strain>
    </source>
</reference>
<keyword evidence="6" id="KW-0449">Lipoprotein</keyword>
<comment type="subcellular location">
    <subcellularLocation>
        <location evidence="1">Cell outer membrane</location>
        <topology evidence="1">Lipid-anchor</topology>
    </subcellularLocation>
</comment>
<gene>
    <name evidence="9" type="ORF">NYR54_06070</name>
</gene>
<proteinExistence type="inferred from homology"/>
<keyword evidence="2 8" id="KW-0732">Signal</keyword>
<evidence type="ECO:0000256" key="2">
    <source>
        <dbReference type="ARBA" id="ARBA00022729"/>
    </source>
</evidence>
<sequence>MVTVRRSAACAALSSLLIISGCAGVSVPSGPATGGAGVEGQWTDAQGVALSTFSGGQFVSVATDTGNRLSEGTYRYRDRQNIEISMMSLIRQRQSLVNCAMVTASQLNCTNDQGQNFILRRTS</sequence>
<organism evidence="9 10">
    <name type="scientific">Chelativorans petroleitrophicus</name>
    <dbReference type="NCBI Taxonomy" id="2975484"/>
    <lineage>
        <taxon>Bacteria</taxon>
        <taxon>Pseudomonadati</taxon>
        <taxon>Pseudomonadota</taxon>
        <taxon>Alphaproteobacteria</taxon>
        <taxon>Hyphomicrobiales</taxon>
        <taxon>Phyllobacteriaceae</taxon>
        <taxon>Chelativorans</taxon>
    </lineage>
</organism>
<feature type="chain" id="PRO_5040989210" description="Outer membrane lipoprotein" evidence="8">
    <location>
        <begin position="24"/>
        <end position="123"/>
    </location>
</feature>
<comment type="similarity">
    <text evidence="7">Belongs to the rhizobiaceae omp10 lipoprotein family.</text>
</comment>
<name>A0A9X2X6L6_9HYPH</name>
<dbReference type="RefSeq" id="WP_261514702.1">
    <property type="nucleotide sequence ID" value="NZ_JAODNV010000006.1"/>
</dbReference>
<evidence type="ECO:0000313" key="9">
    <source>
        <dbReference type="EMBL" id="MCT8989860.1"/>
    </source>
</evidence>
<evidence type="ECO:0000256" key="5">
    <source>
        <dbReference type="ARBA" id="ARBA00023237"/>
    </source>
</evidence>
<dbReference type="PROSITE" id="PS51257">
    <property type="entry name" value="PROKAR_LIPOPROTEIN"/>
    <property type="match status" value="1"/>
</dbReference>
<accession>A0A9X2X6L6</accession>
<dbReference type="Pfam" id="PF26368">
    <property type="entry name" value="OMP10"/>
    <property type="match status" value="1"/>
</dbReference>
<dbReference type="InterPro" id="IPR049857">
    <property type="entry name" value="Omp10-like"/>
</dbReference>
<evidence type="ECO:0008006" key="11">
    <source>
        <dbReference type="Google" id="ProtNLM"/>
    </source>
</evidence>
<keyword evidence="10" id="KW-1185">Reference proteome</keyword>
<evidence type="ECO:0000256" key="4">
    <source>
        <dbReference type="ARBA" id="ARBA00023139"/>
    </source>
</evidence>
<feature type="signal peptide" evidence="8">
    <location>
        <begin position="1"/>
        <end position="23"/>
    </location>
</feature>
<keyword evidence="3" id="KW-0472">Membrane</keyword>
<keyword evidence="5" id="KW-0998">Cell outer membrane</keyword>
<evidence type="ECO:0000256" key="8">
    <source>
        <dbReference type="SAM" id="SignalP"/>
    </source>
</evidence>
<dbReference type="Proteomes" id="UP001149009">
    <property type="component" value="Unassembled WGS sequence"/>
</dbReference>
<evidence type="ECO:0000256" key="6">
    <source>
        <dbReference type="ARBA" id="ARBA00023288"/>
    </source>
</evidence>